<gene>
    <name evidence="4" type="ORF">OMP40_00485</name>
</gene>
<comment type="caution">
    <text evidence="4">The sequence shown here is derived from an EMBL/GenBank/DDBJ whole genome shotgun (WGS) entry which is preliminary data.</text>
</comment>
<evidence type="ECO:0000313" key="4">
    <source>
        <dbReference type="EMBL" id="MDG0808049.1"/>
    </source>
</evidence>
<dbReference type="PANTHER" id="PTHR43280:SF2">
    <property type="entry name" value="HTH-TYPE TRANSCRIPTIONAL REGULATOR EXSA"/>
    <property type="match status" value="1"/>
</dbReference>
<dbReference type="Gene3D" id="1.10.10.60">
    <property type="entry name" value="Homeodomain-like"/>
    <property type="match status" value="2"/>
</dbReference>
<name>A0A9X4QRA8_9BACL</name>
<dbReference type="SMART" id="SM00342">
    <property type="entry name" value="HTH_ARAC"/>
    <property type="match status" value="1"/>
</dbReference>
<sequence>MGWIRSRMFSRMFFSFTVALVTIILGLSYGLFVVFERVALRIVTESNMKTLSQISYSANYMNDNARNFAISIFGDPDLTQMMYRSDEDGTSLLFNMDRLKQLTATNPFIYSFHVYNSRIDRLFTIGDTAQDTPENRREIDRIMQSADQNRRKLLPIPRRVRLDPAVAGADTPVVNVYTYLMYDLISGKSGPEGAIIVNVKEEYLNDLIHSLQRKNSFPGMDTFIVDGDGTFVSGGKAFLTQTEDSFVRTLLQSGQTDGHFLSEIDGEKKMVAYVSSELLGWKFISVVPYTAITDEASRIKRITLFVCAALLVLGAGASFLISSTITSPLRKLVGKLKHSAGDPAEDESLDEISLLSRAIAESTNKARLLDAAERDKLHALRNELLADLLLGGKPAADEGERLQTTFRRYGVKLDVGDDYMLVAWRLDRYAAFASAYSLRDQALLRFAFANAADELLRTSFDSETVYMGGDTLISIVQAAGTGPDESPRKLGGIIAEIQSWTLASLKLSVSASTGYVHRDFGRLGEAYREVTRIAQYRLIFGHGSVLRPDSLKAQSTDAYRLPVMKEKRLLEALRTGKLNEADMAYTDIVGEIRGYSYDTVVSTLLYVTYAIYNELHQLESNSQLRFDIDFTTFNREIGELETLEQIGVRFASLFRHVAGIVSEQKPKRGSAVTETIVQLIDQNYKDKSLCLESIASTVNMSKVYIGKLFREAYNQSVADYITDVRLKRVVALLHSGVINVGDILDEVGLENSNYFYKLFKARMGISFSEYKTRHLPQLITGHQS</sequence>
<dbReference type="GO" id="GO:0043565">
    <property type="term" value="F:sequence-specific DNA binding"/>
    <property type="evidence" value="ECO:0007669"/>
    <property type="project" value="InterPro"/>
</dbReference>
<keyword evidence="1" id="KW-0238">DNA-binding</keyword>
<dbReference type="CDD" id="cd12912">
    <property type="entry name" value="PDC2_MCP_like"/>
    <property type="match status" value="1"/>
</dbReference>
<reference evidence="4" key="1">
    <citation type="submission" date="2022-10" db="EMBL/GenBank/DDBJ databases">
        <title>Comparative genomic analysis of Cohnella hashimotonis sp. nov., isolated from the International Space Station.</title>
        <authorList>
            <person name="Simpson A."/>
            <person name="Venkateswaran K."/>
        </authorList>
    </citation>
    <scope>NUCLEOTIDE SEQUENCE</scope>
    <source>
        <strain evidence="4">DSM 28161</strain>
    </source>
</reference>
<dbReference type="AlphaFoldDB" id="A0A9X4QRA8"/>
<evidence type="ECO:0000259" key="3">
    <source>
        <dbReference type="PROSITE" id="PS01124"/>
    </source>
</evidence>
<accession>A0A9X4QRA8</accession>
<dbReference type="Gene3D" id="3.30.450.20">
    <property type="entry name" value="PAS domain"/>
    <property type="match status" value="1"/>
</dbReference>
<evidence type="ECO:0000256" key="2">
    <source>
        <dbReference type="SAM" id="Phobius"/>
    </source>
</evidence>
<dbReference type="RefSeq" id="WP_277528256.1">
    <property type="nucleotide sequence ID" value="NZ_JAPDIA010000001.1"/>
</dbReference>
<dbReference type="InterPro" id="IPR018060">
    <property type="entry name" value="HTH_AraC"/>
</dbReference>
<organism evidence="4 5">
    <name type="scientific">Cohnella rhizosphaerae</name>
    <dbReference type="NCBI Taxonomy" id="1457232"/>
    <lineage>
        <taxon>Bacteria</taxon>
        <taxon>Bacillati</taxon>
        <taxon>Bacillota</taxon>
        <taxon>Bacilli</taxon>
        <taxon>Bacillales</taxon>
        <taxon>Paenibacillaceae</taxon>
        <taxon>Cohnella</taxon>
    </lineage>
</organism>
<keyword evidence="5" id="KW-1185">Reference proteome</keyword>
<dbReference type="Pfam" id="PF12833">
    <property type="entry name" value="HTH_18"/>
    <property type="match status" value="1"/>
</dbReference>
<dbReference type="PROSITE" id="PS01124">
    <property type="entry name" value="HTH_ARAC_FAMILY_2"/>
    <property type="match status" value="1"/>
</dbReference>
<keyword evidence="2" id="KW-0812">Transmembrane</keyword>
<evidence type="ECO:0000256" key="1">
    <source>
        <dbReference type="ARBA" id="ARBA00023125"/>
    </source>
</evidence>
<protein>
    <submittedName>
        <fullName evidence="4">Helix-turn-helix domain-containing protein</fullName>
    </submittedName>
</protein>
<feature type="transmembrane region" description="Helical" evidence="2">
    <location>
        <begin position="302"/>
        <end position="321"/>
    </location>
</feature>
<keyword evidence="2" id="KW-0472">Membrane</keyword>
<keyword evidence="2" id="KW-1133">Transmembrane helix</keyword>
<dbReference type="EMBL" id="JAPDIA010000001">
    <property type="protein sequence ID" value="MDG0808049.1"/>
    <property type="molecule type" value="Genomic_DNA"/>
</dbReference>
<feature type="domain" description="HTH araC/xylS-type" evidence="3">
    <location>
        <begin position="674"/>
        <end position="773"/>
    </location>
</feature>
<evidence type="ECO:0000313" key="5">
    <source>
        <dbReference type="Proteomes" id="UP001153404"/>
    </source>
</evidence>
<dbReference type="PANTHER" id="PTHR43280">
    <property type="entry name" value="ARAC-FAMILY TRANSCRIPTIONAL REGULATOR"/>
    <property type="match status" value="1"/>
</dbReference>
<proteinExistence type="predicted"/>
<dbReference type="GO" id="GO:0003700">
    <property type="term" value="F:DNA-binding transcription factor activity"/>
    <property type="evidence" value="ECO:0007669"/>
    <property type="project" value="InterPro"/>
</dbReference>
<dbReference type="Proteomes" id="UP001153404">
    <property type="component" value="Unassembled WGS sequence"/>
</dbReference>